<evidence type="ECO:0000256" key="4">
    <source>
        <dbReference type="ARBA" id="ARBA00022729"/>
    </source>
</evidence>
<accession>A0ABV8X7Q6</accession>
<evidence type="ECO:0000256" key="8">
    <source>
        <dbReference type="NCBIfam" id="TIGR02869"/>
    </source>
</evidence>
<comment type="caution">
    <text evidence="12">The sequence shown here is derived from an EMBL/GenBank/DDBJ whole genome shotgun (WGS) entry which is preliminary data.</text>
</comment>
<dbReference type="InterPro" id="IPR036366">
    <property type="entry name" value="PGBDSf"/>
</dbReference>
<dbReference type="NCBIfam" id="TIGR02869">
    <property type="entry name" value="spore_SleB"/>
    <property type="match status" value="1"/>
</dbReference>
<gene>
    <name evidence="12" type="primary">sleB</name>
    <name evidence="12" type="ORF">ACFOZY_11175</name>
</gene>
<dbReference type="Proteomes" id="UP001595817">
    <property type="component" value="Unassembled WGS sequence"/>
</dbReference>
<feature type="domain" description="Cell wall hydrolase SleB" evidence="11">
    <location>
        <begin position="168"/>
        <end position="266"/>
    </location>
</feature>
<evidence type="ECO:0000313" key="12">
    <source>
        <dbReference type="EMBL" id="MFC4410980.1"/>
    </source>
</evidence>
<evidence type="ECO:0000256" key="9">
    <source>
        <dbReference type="SAM" id="SignalP"/>
    </source>
</evidence>
<keyword evidence="5" id="KW-0378">Hydrolase</keyword>
<comment type="similarity">
    <text evidence="1">Belongs to the SleB family.</text>
</comment>
<feature type="chain" id="PRO_5046595521" description="Spore cortex-lytic enzyme" evidence="9">
    <location>
        <begin position="23"/>
        <end position="267"/>
    </location>
</feature>
<name>A0ABV8X7Q6_9LACT</name>
<evidence type="ECO:0000313" key="13">
    <source>
        <dbReference type="Proteomes" id="UP001595817"/>
    </source>
</evidence>
<evidence type="ECO:0000259" key="11">
    <source>
        <dbReference type="Pfam" id="PF07486"/>
    </source>
</evidence>
<proteinExistence type="inferred from homology"/>
<protein>
    <recommendedName>
        <fullName evidence="2 8">Spore cortex-lytic enzyme</fullName>
    </recommendedName>
</protein>
<keyword evidence="7" id="KW-0961">Cell wall biogenesis/degradation</keyword>
<keyword evidence="3" id="KW-0309">Germination</keyword>
<dbReference type="InterPro" id="IPR036365">
    <property type="entry name" value="PGBD-like_sf"/>
</dbReference>
<evidence type="ECO:0000256" key="3">
    <source>
        <dbReference type="ARBA" id="ARBA00022544"/>
    </source>
</evidence>
<evidence type="ECO:0000256" key="6">
    <source>
        <dbReference type="ARBA" id="ARBA00022969"/>
    </source>
</evidence>
<evidence type="ECO:0000256" key="1">
    <source>
        <dbReference type="ARBA" id="ARBA00007010"/>
    </source>
</evidence>
<sequence>MKAKLKIVFLSIMAIFIYSVTGSEQTTAFSDQVIERGAFGDDVIELQARLQYVGYYTGEIDGKFGYGTYWALRNFQEQYGLPIDGIAGKGTKEKLVSVSKYHRDFVQQNIKEGNKFTHFGGTPMEKQVTKRNAGGGGGGTKNTAQLPGSYTDKDLQLMANAVYGEARGEPYEGQVAVAAVILNRVEHSDFPNSISEVIFQPLAFTAVADGQIWLTPNERAKQAVIDALNGWDPTENAIYYFNPETATSEWIWTRPQIKKIGQHIFCL</sequence>
<dbReference type="SUPFAM" id="SSF47090">
    <property type="entry name" value="PGBD-like"/>
    <property type="match status" value="1"/>
</dbReference>
<dbReference type="InterPro" id="IPR002477">
    <property type="entry name" value="Peptidoglycan-bd-like"/>
</dbReference>
<feature type="signal peptide" evidence="9">
    <location>
        <begin position="1"/>
        <end position="22"/>
    </location>
</feature>
<reference evidence="13" key="1">
    <citation type="journal article" date="2019" name="Int. J. Syst. Evol. Microbiol.">
        <title>The Global Catalogue of Microorganisms (GCM) 10K type strain sequencing project: providing services to taxonomists for standard genome sequencing and annotation.</title>
        <authorList>
            <consortium name="The Broad Institute Genomics Platform"/>
            <consortium name="The Broad Institute Genome Sequencing Center for Infectious Disease"/>
            <person name="Wu L."/>
            <person name="Ma J."/>
        </authorList>
    </citation>
    <scope>NUCLEOTIDE SEQUENCE [LARGE SCALE GENOMIC DNA]</scope>
    <source>
        <strain evidence="13">CCUG 59778</strain>
    </source>
</reference>
<dbReference type="InterPro" id="IPR011105">
    <property type="entry name" value="Cell_wall_hydrolase_SleB"/>
</dbReference>
<evidence type="ECO:0000256" key="2">
    <source>
        <dbReference type="ARBA" id="ARBA00018364"/>
    </source>
</evidence>
<evidence type="ECO:0000256" key="7">
    <source>
        <dbReference type="ARBA" id="ARBA00023316"/>
    </source>
</evidence>
<dbReference type="InterPro" id="IPR014224">
    <property type="entry name" value="Spore_cortex_SleB"/>
</dbReference>
<dbReference type="RefSeq" id="WP_378155426.1">
    <property type="nucleotide sequence ID" value="NZ_JBHSEC010000019.1"/>
</dbReference>
<evidence type="ECO:0000256" key="5">
    <source>
        <dbReference type="ARBA" id="ARBA00022801"/>
    </source>
</evidence>
<dbReference type="EMBL" id="JBHSEC010000019">
    <property type="protein sequence ID" value="MFC4410980.1"/>
    <property type="molecule type" value="Genomic_DNA"/>
</dbReference>
<dbReference type="Gene3D" id="6.20.240.60">
    <property type="match status" value="1"/>
</dbReference>
<dbReference type="Gene3D" id="1.10.101.10">
    <property type="entry name" value="PGBD-like superfamily/PGBD"/>
    <property type="match status" value="1"/>
</dbReference>
<keyword evidence="13" id="KW-1185">Reference proteome</keyword>
<dbReference type="Pfam" id="PF07486">
    <property type="entry name" value="Hydrolase_2"/>
    <property type="match status" value="1"/>
</dbReference>
<evidence type="ECO:0000259" key="10">
    <source>
        <dbReference type="Pfam" id="PF01471"/>
    </source>
</evidence>
<organism evidence="12 13">
    <name type="scientific">Chungangia koreensis</name>
    <dbReference type="NCBI Taxonomy" id="752657"/>
    <lineage>
        <taxon>Bacteria</taxon>
        <taxon>Bacillati</taxon>
        <taxon>Bacillota</taxon>
        <taxon>Bacilli</taxon>
        <taxon>Lactobacillales</taxon>
        <taxon>Chungangia</taxon>
    </lineage>
</organism>
<keyword evidence="4 9" id="KW-0732">Signal</keyword>
<keyword evidence="6" id="KW-0749">Sporulation</keyword>
<dbReference type="Pfam" id="PF01471">
    <property type="entry name" value="PG_binding_1"/>
    <property type="match status" value="1"/>
</dbReference>
<dbReference type="InterPro" id="IPR042047">
    <property type="entry name" value="SleB_dom1"/>
</dbReference>
<dbReference type="Gene3D" id="1.10.10.2520">
    <property type="entry name" value="Cell wall hydrolase SleB, domain 1"/>
    <property type="match status" value="1"/>
</dbReference>
<feature type="domain" description="Peptidoglycan binding-like" evidence="10">
    <location>
        <begin position="40"/>
        <end position="95"/>
    </location>
</feature>